<proteinExistence type="predicted"/>
<name>A0A3B1B901_9ZZZZ</name>
<sequence>MADANDNQAEKQVTKIRWDDSNMRSTYANVCNVASTREEVTLLFGTNQTWHTGQKELTVDLSDRLILNPYAAKRLSLLLSNVVTEYESRFGEIGLEADKK</sequence>
<reference evidence="1" key="1">
    <citation type="submission" date="2018-06" db="EMBL/GenBank/DDBJ databases">
        <authorList>
            <person name="Zhirakovskaya E."/>
        </authorList>
    </citation>
    <scope>NUCLEOTIDE SEQUENCE</scope>
</reference>
<evidence type="ECO:0000313" key="1">
    <source>
        <dbReference type="EMBL" id="VAX06790.1"/>
    </source>
</evidence>
<dbReference type="Pfam" id="PF11950">
    <property type="entry name" value="DUF3467"/>
    <property type="match status" value="1"/>
</dbReference>
<dbReference type="AlphaFoldDB" id="A0A3B1B901"/>
<protein>
    <recommendedName>
        <fullName evidence="2">DUF3467 domain-containing protein</fullName>
    </recommendedName>
</protein>
<gene>
    <name evidence="1" type="ORF">MNBD_GAMMA25-1440</name>
</gene>
<organism evidence="1">
    <name type="scientific">hydrothermal vent metagenome</name>
    <dbReference type="NCBI Taxonomy" id="652676"/>
    <lineage>
        <taxon>unclassified sequences</taxon>
        <taxon>metagenomes</taxon>
        <taxon>ecological metagenomes</taxon>
    </lineage>
</organism>
<dbReference type="InterPro" id="IPR021857">
    <property type="entry name" value="DUF3467"/>
</dbReference>
<dbReference type="EMBL" id="UOFY01000010">
    <property type="protein sequence ID" value="VAX06790.1"/>
    <property type="molecule type" value="Genomic_DNA"/>
</dbReference>
<evidence type="ECO:0008006" key="2">
    <source>
        <dbReference type="Google" id="ProtNLM"/>
    </source>
</evidence>
<accession>A0A3B1B901</accession>